<proteinExistence type="predicted"/>
<gene>
    <name evidence="15" type="ORF">MUK42_36774</name>
</gene>
<feature type="domain" description="RING-type" evidence="14">
    <location>
        <begin position="16"/>
        <end position="39"/>
    </location>
</feature>
<dbReference type="SUPFAM" id="SSF57850">
    <property type="entry name" value="RING/U-box"/>
    <property type="match status" value="1"/>
</dbReference>
<keyword evidence="11" id="KW-1133">Transmembrane helix</keyword>
<dbReference type="Pfam" id="PF13639">
    <property type="entry name" value="zf-RING_2"/>
    <property type="match status" value="1"/>
</dbReference>
<name>A0A9E7HRW6_9LILI</name>
<keyword evidence="10" id="KW-0862">Zinc</keyword>
<comment type="pathway">
    <text evidence="3">Protein modification; protein ubiquitination.</text>
</comment>
<evidence type="ECO:0000256" key="10">
    <source>
        <dbReference type="ARBA" id="ARBA00022833"/>
    </source>
</evidence>
<dbReference type="GO" id="GO:0061630">
    <property type="term" value="F:ubiquitin protein ligase activity"/>
    <property type="evidence" value="ECO:0007669"/>
    <property type="project" value="UniProtKB-EC"/>
</dbReference>
<accession>A0A9E7HRW6</accession>
<dbReference type="InterPro" id="IPR013083">
    <property type="entry name" value="Znf_RING/FYVE/PHD"/>
</dbReference>
<dbReference type="GO" id="GO:0016020">
    <property type="term" value="C:membrane"/>
    <property type="evidence" value="ECO:0007669"/>
    <property type="project" value="UniProtKB-SubCell"/>
</dbReference>
<evidence type="ECO:0000256" key="12">
    <source>
        <dbReference type="ARBA" id="ARBA00023136"/>
    </source>
</evidence>
<dbReference type="Gene3D" id="3.30.40.10">
    <property type="entry name" value="Zinc/RING finger domain, C3HC4 (zinc finger)"/>
    <property type="match status" value="1"/>
</dbReference>
<keyword evidence="6" id="KW-0812">Transmembrane</keyword>
<sequence length="52" mass="5913">MEGFQNGDRYRLLPACSHAFHVDCIDQWLVRATTCPMCRAEVDPRASGQDLM</sequence>
<evidence type="ECO:0000256" key="8">
    <source>
        <dbReference type="ARBA" id="ARBA00022771"/>
    </source>
</evidence>
<dbReference type="PANTHER" id="PTHR46913">
    <property type="entry name" value="RING-H2 FINGER PROTEIN ATL16"/>
    <property type="match status" value="1"/>
</dbReference>
<evidence type="ECO:0000256" key="5">
    <source>
        <dbReference type="ARBA" id="ARBA00022679"/>
    </source>
</evidence>
<evidence type="ECO:0000256" key="3">
    <source>
        <dbReference type="ARBA" id="ARBA00004906"/>
    </source>
</evidence>
<evidence type="ECO:0000313" key="15">
    <source>
        <dbReference type="EMBL" id="URE35342.1"/>
    </source>
</evidence>
<keyword evidence="5" id="KW-0808">Transferase</keyword>
<dbReference type="GO" id="GO:0016567">
    <property type="term" value="P:protein ubiquitination"/>
    <property type="evidence" value="ECO:0007669"/>
    <property type="project" value="InterPro"/>
</dbReference>
<evidence type="ECO:0000256" key="4">
    <source>
        <dbReference type="ARBA" id="ARBA00012483"/>
    </source>
</evidence>
<dbReference type="GO" id="GO:0008270">
    <property type="term" value="F:zinc ion binding"/>
    <property type="evidence" value="ECO:0007669"/>
    <property type="project" value="UniProtKB-KW"/>
</dbReference>
<keyword evidence="12" id="KW-0472">Membrane</keyword>
<dbReference type="InterPro" id="IPR001841">
    <property type="entry name" value="Znf_RING"/>
</dbReference>
<comment type="catalytic activity">
    <reaction evidence="1">
        <text>S-ubiquitinyl-[E2 ubiquitin-conjugating enzyme]-L-cysteine + [acceptor protein]-L-lysine = [E2 ubiquitin-conjugating enzyme]-L-cysteine + N(6)-ubiquitinyl-[acceptor protein]-L-lysine.</text>
        <dbReference type="EC" id="2.3.2.27"/>
    </reaction>
</comment>
<evidence type="ECO:0000256" key="11">
    <source>
        <dbReference type="ARBA" id="ARBA00022989"/>
    </source>
</evidence>
<evidence type="ECO:0000256" key="7">
    <source>
        <dbReference type="ARBA" id="ARBA00022723"/>
    </source>
</evidence>
<keyword evidence="9" id="KW-0833">Ubl conjugation pathway</keyword>
<dbReference type="EMBL" id="CP097510">
    <property type="protein sequence ID" value="URE35342.1"/>
    <property type="molecule type" value="Genomic_DNA"/>
</dbReference>
<dbReference type="EC" id="2.3.2.27" evidence="4"/>
<keyword evidence="16" id="KW-1185">Reference proteome</keyword>
<evidence type="ECO:0000313" key="16">
    <source>
        <dbReference type="Proteomes" id="UP001055439"/>
    </source>
</evidence>
<comment type="subcellular location">
    <subcellularLocation>
        <location evidence="2">Membrane</location>
        <topology evidence="2">Single-pass membrane protein</topology>
    </subcellularLocation>
</comment>
<evidence type="ECO:0000256" key="9">
    <source>
        <dbReference type="ARBA" id="ARBA00022786"/>
    </source>
</evidence>
<organism evidence="15 16">
    <name type="scientific">Musa troglodytarum</name>
    <name type="common">fe'i banana</name>
    <dbReference type="NCBI Taxonomy" id="320322"/>
    <lineage>
        <taxon>Eukaryota</taxon>
        <taxon>Viridiplantae</taxon>
        <taxon>Streptophyta</taxon>
        <taxon>Embryophyta</taxon>
        <taxon>Tracheophyta</taxon>
        <taxon>Spermatophyta</taxon>
        <taxon>Magnoliopsida</taxon>
        <taxon>Liliopsida</taxon>
        <taxon>Zingiberales</taxon>
        <taxon>Musaceae</taxon>
        <taxon>Musa</taxon>
    </lineage>
</organism>
<keyword evidence="8 13" id="KW-0863">Zinc-finger</keyword>
<protein>
    <recommendedName>
        <fullName evidence="4">RING-type E3 ubiquitin transferase</fullName>
        <ecNumber evidence="4">2.3.2.27</ecNumber>
    </recommendedName>
</protein>
<dbReference type="AlphaFoldDB" id="A0A9E7HRW6"/>
<keyword evidence="7" id="KW-0479">Metal-binding</keyword>
<dbReference type="InterPro" id="IPR044600">
    <property type="entry name" value="ATL1/ATL16-like"/>
</dbReference>
<evidence type="ECO:0000256" key="2">
    <source>
        <dbReference type="ARBA" id="ARBA00004167"/>
    </source>
</evidence>
<dbReference type="PANTHER" id="PTHR46913:SF1">
    <property type="entry name" value="RING-H2 FINGER PROTEIN ATL16"/>
    <property type="match status" value="1"/>
</dbReference>
<dbReference type="PROSITE" id="PS50089">
    <property type="entry name" value="ZF_RING_2"/>
    <property type="match status" value="1"/>
</dbReference>
<evidence type="ECO:0000256" key="6">
    <source>
        <dbReference type="ARBA" id="ARBA00022692"/>
    </source>
</evidence>
<reference evidence="15" key="1">
    <citation type="submission" date="2022-05" db="EMBL/GenBank/DDBJ databases">
        <title>The Musa troglodytarum L. genome provides insights into the mechanism of non-climacteric behaviour and enrichment of carotenoids.</title>
        <authorList>
            <person name="Wang J."/>
        </authorList>
    </citation>
    <scope>NUCLEOTIDE SEQUENCE</scope>
    <source>
        <tissue evidence="15">Leaf</tissue>
    </source>
</reference>
<evidence type="ECO:0000259" key="14">
    <source>
        <dbReference type="PROSITE" id="PS50089"/>
    </source>
</evidence>
<dbReference type="Proteomes" id="UP001055439">
    <property type="component" value="Chromosome 8"/>
</dbReference>
<evidence type="ECO:0000256" key="1">
    <source>
        <dbReference type="ARBA" id="ARBA00000900"/>
    </source>
</evidence>
<evidence type="ECO:0000256" key="13">
    <source>
        <dbReference type="PROSITE-ProRule" id="PRU00175"/>
    </source>
</evidence>